<evidence type="ECO:0000313" key="2">
    <source>
        <dbReference type="EMBL" id="KAF4637534.1"/>
    </source>
</evidence>
<keyword evidence="3" id="KW-1185">Reference proteome</keyword>
<name>A0A8H4RWY3_9HELO</name>
<gene>
    <name evidence="2" type="ORF">G7Y89_g550</name>
</gene>
<feature type="region of interest" description="Disordered" evidence="1">
    <location>
        <begin position="1"/>
        <end position="37"/>
    </location>
</feature>
<accession>A0A8H4RWY3</accession>
<sequence length="310" mass="34128">MAPTENSTSESEGDDNKSEEVQPETDPSTAEHLESTVSGSDELIDPLYESANFRSGIGFIAAIRRRSWDVFGVGTLRQNLAQCLREACRFWIEAVVSLDGVAPFYENLRPALCRQPSLSTTLVVKRSEFEAQKEHVQEQHCHSISSNSMVDIVVKDQAIPKATANDACGSLDEEIRRKRREGKLEAGIATTVSLEWTGEAIEALRAYENVFKADFAGVAPVQSLRDKPLTSKLNIGCPIVYSDVSTPPKRYISGVGLGIMGIIALGTLHLPKIGDSEPRTIESGSVAYYRDSTLIEYRECEGRGIYFYIS</sequence>
<feature type="compositionally biased region" description="Polar residues" evidence="1">
    <location>
        <begin position="1"/>
        <end position="10"/>
    </location>
</feature>
<dbReference type="EMBL" id="JAAMPI010000020">
    <property type="protein sequence ID" value="KAF4637534.1"/>
    <property type="molecule type" value="Genomic_DNA"/>
</dbReference>
<evidence type="ECO:0000313" key="3">
    <source>
        <dbReference type="Proteomes" id="UP000566819"/>
    </source>
</evidence>
<comment type="caution">
    <text evidence="2">The sequence shown here is derived from an EMBL/GenBank/DDBJ whole genome shotgun (WGS) entry which is preliminary data.</text>
</comment>
<dbReference type="OrthoDB" id="3436111at2759"/>
<organism evidence="2 3">
    <name type="scientific">Cudoniella acicularis</name>
    <dbReference type="NCBI Taxonomy" id="354080"/>
    <lineage>
        <taxon>Eukaryota</taxon>
        <taxon>Fungi</taxon>
        <taxon>Dikarya</taxon>
        <taxon>Ascomycota</taxon>
        <taxon>Pezizomycotina</taxon>
        <taxon>Leotiomycetes</taxon>
        <taxon>Helotiales</taxon>
        <taxon>Tricladiaceae</taxon>
        <taxon>Cudoniella</taxon>
    </lineage>
</organism>
<dbReference type="Proteomes" id="UP000566819">
    <property type="component" value="Unassembled WGS sequence"/>
</dbReference>
<proteinExistence type="predicted"/>
<evidence type="ECO:0000256" key="1">
    <source>
        <dbReference type="SAM" id="MobiDB-lite"/>
    </source>
</evidence>
<dbReference type="AlphaFoldDB" id="A0A8H4RWY3"/>
<reference evidence="2 3" key="1">
    <citation type="submission" date="2020-03" db="EMBL/GenBank/DDBJ databases">
        <title>Draft Genome Sequence of Cudoniella acicularis.</title>
        <authorList>
            <person name="Buettner E."/>
            <person name="Kellner H."/>
        </authorList>
    </citation>
    <scope>NUCLEOTIDE SEQUENCE [LARGE SCALE GENOMIC DNA]</scope>
    <source>
        <strain evidence="2 3">DSM 108380</strain>
    </source>
</reference>
<protein>
    <submittedName>
        <fullName evidence="2">Uncharacterized protein</fullName>
    </submittedName>
</protein>